<gene>
    <name evidence="2" type="ordered locus">Nther_1011</name>
</gene>
<dbReference type="AlphaFoldDB" id="B2A0L9"/>
<name>B2A0L9_NATTJ</name>
<sequence>MKTKSTWLVVGMALLLTLAITGIGVASNNENQEEDQSIGLKIDGQVVEVEMYTEDGTAYVDSQFMTDEDGEDSENVYVPVRKLFEELGAKVDWDSESRTIIIELPEDQDFGSNNNHDDMKAKDIALKAEEFMIEQNSYRMQGEGIISVDFSISDMPEIASAETLPKLQYPITMEAGYSYDPFIMHITQKLELPGVGSEFEGEIESDLEDGLEEIENIDEIDEIDMGVRGQEEMLITEDGVFQRINEDIWVVNDFDEQGIADTMQYLINLDPSTSLELAEDLGISYQLEGVEELEGEDYYVLYLDINQDAFGEMIEQYFINYENDEEMEELIDEMMENLQLNMEQYWYIHHETFETSHVTTNMNYGIDFVEKMEEQEMEMSFDTTIEMEMSFYDYGEEIDFPEIEDPVAWDDYLEKILEEIEQIEQIQE</sequence>
<dbReference type="InterPro" id="IPR012854">
    <property type="entry name" value="Cu_amine_oxidase-like_N"/>
</dbReference>
<evidence type="ECO:0000259" key="1">
    <source>
        <dbReference type="Pfam" id="PF07833"/>
    </source>
</evidence>
<dbReference type="STRING" id="457570.Nther_1011"/>
<organism evidence="2 3">
    <name type="scientific">Natranaerobius thermophilus (strain ATCC BAA-1301 / DSM 18059 / JW/NM-WN-LF)</name>
    <dbReference type="NCBI Taxonomy" id="457570"/>
    <lineage>
        <taxon>Bacteria</taxon>
        <taxon>Bacillati</taxon>
        <taxon>Bacillota</taxon>
        <taxon>Clostridia</taxon>
        <taxon>Natranaerobiales</taxon>
        <taxon>Natranaerobiaceae</taxon>
        <taxon>Natranaerobius</taxon>
    </lineage>
</organism>
<proteinExistence type="predicted"/>
<dbReference type="InterPro" id="IPR036582">
    <property type="entry name" value="Mao_N_sf"/>
</dbReference>
<feature type="domain" description="Copper amine oxidase-like N-terminal" evidence="1">
    <location>
        <begin position="73"/>
        <end position="106"/>
    </location>
</feature>
<accession>B2A0L9</accession>
<dbReference type="EMBL" id="CP001034">
    <property type="protein sequence ID" value="ACB84595.1"/>
    <property type="molecule type" value="Genomic_DNA"/>
</dbReference>
<dbReference type="Proteomes" id="UP000001683">
    <property type="component" value="Chromosome"/>
</dbReference>
<dbReference type="SUPFAM" id="SSF55383">
    <property type="entry name" value="Copper amine oxidase, domain N"/>
    <property type="match status" value="1"/>
</dbReference>
<evidence type="ECO:0000313" key="3">
    <source>
        <dbReference type="Proteomes" id="UP000001683"/>
    </source>
</evidence>
<dbReference type="OrthoDB" id="1950397at2"/>
<dbReference type="Gene3D" id="3.30.457.10">
    <property type="entry name" value="Copper amine oxidase-like, N-terminal domain"/>
    <property type="match status" value="1"/>
</dbReference>
<reference evidence="2 3" key="2">
    <citation type="journal article" date="2011" name="J. Bacteriol.">
        <title>Complete genome sequence of the anaerobic, halophilic alkalithermophile Natranaerobius thermophilus JW/NM-WN-LF.</title>
        <authorList>
            <person name="Zhao B."/>
            <person name="Mesbah N.M."/>
            <person name="Dalin E."/>
            <person name="Goodwin L."/>
            <person name="Nolan M."/>
            <person name="Pitluck S."/>
            <person name="Chertkov O."/>
            <person name="Brettin T.S."/>
            <person name="Han J."/>
            <person name="Larimer F.W."/>
            <person name="Land M.L."/>
            <person name="Hauser L."/>
            <person name="Kyrpides N."/>
            <person name="Wiegel J."/>
        </authorList>
    </citation>
    <scope>NUCLEOTIDE SEQUENCE [LARGE SCALE GENOMIC DNA]</scope>
    <source>
        <strain evidence="3">ATCC BAA-1301 / DSM 18059 / JW/NM-WN-LF</strain>
    </source>
</reference>
<evidence type="ECO:0000313" key="2">
    <source>
        <dbReference type="EMBL" id="ACB84595.1"/>
    </source>
</evidence>
<dbReference type="HOGENOM" id="CLU_640648_0_0_9"/>
<keyword evidence="3" id="KW-1185">Reference proteome</keyword>
<protein>
    <recommendedName>
        <fullName evidence="1">Copper amine oxidase-like N-terminal domain-containing protein</fullName>
    </recommendedName>
</protein>
<reference evidence="2 3" key="1">
    <citation type="submission" date="2008-04" db="EMBL/GenBank/DDBJ databases">
        <title>Complete sequence of chromosome of Natranaerobius thermophilus JW/NM-WN-LF.</title>
        <authorList>
            <consortium name="US DOE Joint Genome Institute"/>
            <person name="Copeland A."/>
            <person name="Lucas S."/>
            <person name="Lapidus A."/>
            <person name="Glavina del Rio T."/>
            <person name="Dalin E."/>
            <person name="Tice H."/>
            <person name="Bruce D."/>
            <person name="Goodwin L."/>
            <person name="Pitluck S."/>
            <person name="Chertkov O."/>
            <person name="Brettin T."/>
            <person name="Detter J.C."/>
            <person name="Han C."/>
            <person name="Kuske C.R."/>
            <person name="Schmutz J."/>
            <person name="Larimer F."/>
            <person name="Land M."/>
            <person name="Hauser L."/>
            <person name="Kyrpides N."/>
            <person name="Lykidis A."/>
            <person name="Mesbah N.M."/>
            <person name="Wiegel J."/>
        </authorList>
    </citation>
    <scope>NUCLEOTIDE SEQUENCE [LARGE SCALE GENOMIC DNA]</scope>
    <source>
        <strain evidence="3">ATCC BAA-1301 / DSM 18059 / JW/NM-WN-LF</strain>
    </source>
</reference>
<dbReference type="eggNOG" id="ENOG50349JB">
    <property type="taxonomic scope" value="Bacteria"/>
</dbReference>
<dbReference type="InParanoid" id="B2A0L9"/>
<dbReference type="RefSeq" id="WP_012447472.1">
    <property type="nucleotide sequence ID" value="NC_010718.1"/>
</dbReference>
<dbReference type="Pfam" id="PF07833">
    <property type="entry name" value="Cu_amine_oxidN1"/>
    <property type="match status" value="1"/>
</dbReference>
<dbReference type="KEGG" id="nth:Nther_1011"/>